<dbReference type="OrthoDB" id="10025739at2759"/>
<dbReference type="EMBL" id="MU005998">
    <property type="protein sequence ID" value="KAF2859085.1"/>
    <property type="molecule type" value="Genomic_DNA"/>
</dbReference>
<evidence type="ECO:0000313" key="2">
    <source>
        <dbReference type="EMBL" id="KAF2859085.1"/>
    </source>
</evidence>
<protein>
    <submittedName>
        <fullName evidence="2">Pcc1-domain-containing protein</fullName>
    </submittedName>
</protein>
<gene>
    <name evidence="2" type="ORF">K470DRAFT_111759</name>
</gene>
<comment type="similarity">
    <text evidence="1">Belongs to the CTAG/PCC1 family.</text>
</comment>
<evidence type="ECO:0000256" key="1">
    <source>
        <dbReference type="ARBA" id="ARBA00007073"/>
    </source>
</evidence>
<dbReference type="InterPro" id="IPR015419">
    <property type="entry name" value="CTAG/Pcc1"/>
</dbReference>
<dbReference type="Proteomes" id="UP000799421">
    <property type="component" value="Unassembled WGS sequence"/>
</dbReference>
<dbReference type="Gene3D" id="3.30.310.50">
    <property type="entry name" value="Alpha-D-phosphohexomutase, C-terminal domain"/>
    <property type="match status" value="1"/>
</dbReference>
<keyword evidence="3" id="KW-1185">Reference proteome</keyword>
<organism evidence="2 3">
    <name type="scientific">Piedraia hortae CBS 480.64</name>
    <dbReference type="NCBI Taxonomy" id="1314780"/>
    <lineage>
        <taxon>Eukaryota</taxon>
        <taxon>Fungi</taxon>
        <taxon>Dikarya</taxon>
        <taxon>Ascomycota</taxon>
        <taxon>Pezizomycotina</taxon>
        <taxon>Dothideomycetes</taxon>
        <taxon>Dothideomycetidae</taxon>
        <taxon>Capnodiales</taxon>
        <taxon>Piedraiaceae</taxon>
        <taxon>Piedraia</taxon>
    </lineage>
</organism>
<name>A0A6A7BWI4_9PEZI</name>
<evidence type="ECO:0000313" key="3">
    <source>
        <dbReference type="Proteomes" id="UP000799421"/>
    </source>
</evidence>
<dbReference type="AlphaFoldDB" id="A0A6A7BWI4"/>
<dbReference type="Pfam" id="PF09341">
    <property type="entry name" value="Pcc1"/>
    <property type="match status" value="1"/>
</dbReference>
<proteinExistence type="inferred from homology"/>
<reference evidence="2" key="1">
    <citation type="journal article" date="2020" name="Stud. Mycol.">
        <title>101 Dothideomycetes genomes: a test case for predicting lifestyles and emergence of pathogens.</title>
        <authorList>
            <person name="Haridas S."/>
            <person name="Albert R."/>
            <person name="Binder M."/>
            <person name="Bloem J."/>
            <person name="Labutti K."/>
            <person name="Salamov A."/>
            <person name="Andreopoulos B."/>
            <person name="Baker S."/>
            <person name="Barry K."/>
            <person name="Bills G."/>
            <person name="Bluhm B."/>
            <person name="Cannon C."/>
            <person name="Castanera R."/>
            <person name="Culley D."/>
            <person name="Daum C."/>
            <person name="Ezra D."/>
            <person name="Gonzalez J."/>
            <person name="Henrissat B."/>
            <person name="Kuo A."/>
            <person name="Liang C."/>
            <person name="Lipzen A."/>
            <person name="Lutzoni F."/>
            <person name="Magnuson J."/>
            <person name="Mondo S."/>
            <person name="Nolan M."/>
            <person name="Ohm R."/>
            <person name="Pangilinan J."/>
            <person name="Park H.-J."/>
            <person name="Ramirez L."/>
            <person name="Alfaro M."/>
            <person name="Sun H."/>
            <person name="Tritt A."/>
            <person name="Yoshinaga Y."/>
            <person name="Zwiers L.-H."/>
            <person name="Turgeon B."/>
            <person name="Goodwin S."/>
            <person name="Spatafora J."/>
            <person name="Crous P."/>
            <person name="Grigoriev I."/>
        </authorList>
    </citation>
    <scope>NUCLEOTIDE SEQUENCE</scope>
    <source>
        <strain evidence="2">CBS 480.64</strain>
    </source>
</reference>
<sequence>MAEVLPVCLKIQTTFPTERLAAIAMGTLSVDEELSKFVRRKFTLIAPALEGGKDDDKPNGTMSSSERVVLQTDYEASTDRMLRVAVNGYFENLALVLQVMRHLDEDVIDGDDCNGDLEGVQGVEVGLTGNGATGG</sequence>
<accession>A0A6A7BWI4</accession>